<gene>
    <name evidence="1" type="ORF">DSM107010_69530</name>
</gene>
<name>A0AB37U9B1_9CYAN</name>
<dbReference type="Proteomes" id="UP000282574">
    <property type="component" value="Unassembled WGS sequence"/>
</dbReference>
<proteinExistence type="predicted"/>
<sequence length="122" mass="13693">MVPLLIAADGVTVPFRPQPKTAKGKIVWREVKVALLARLGKHQTQAGKNVTQLHQRRFVAVLGSIDDLKPRLQLEAMRQGLKTAPQIAWISDGARGFWRLYQECFAHCAIGILDFYHAAQHL</sequence>
<organism evidence="1 2">
    <name type="scientific">Chroococcidiopsis cubana SAG 39.79</name>
    <dbReference type="NCBI Taxonomy" id="388085"/>
    <lineage>
        <taxon>Bacteria</taxon>
        <taxon>Bacillati</taxon>
        <taxon>Cyanobacteriota</taxon>
        <taxon>Cyanophyceae</taxon>
        <taxon>Chroococcidiopsidales</taxon>
        <taxon>Chroococcidiopsidaceae</taxon>
        <taxon>Chroococcidiopsis</taxon>
    </lineage>
</organism>
<evidence type="ECO:0008006" key="3">
    <source>
        <dbReference type="Google" id="ProtNLM"/>
    </source>
</evidence>
<protein>
    <recommendedName>
        <fullName evidence="3">Transposase IS204/IS1001/IS1096/IS1165 DDE domain-containing protein</fullName>
    </recommendedName>
</protein>
<dbReference type="AlphaFoldDB" id="A0AB37U9B1"/>
<reference evidence="1 2" key="1">
    <citation type="journal article" date="2019" name="Genome Biol. Evol.">
        <title>Day and night: Metabolic profiles and evolutionary relationships of six axenic non-marine cyanobacteria.</title>
        <authorList>
            <person name="Will S.E."/>
            <person name="Henke P."/>
            <person name="Boedeker C."/>
            <person name="Huang S."/>
            <person name="Brinkmann H."/>
            <person name="Rohde M."/>
            <person name="Jarek M."/>
            <person name="Friedl T."/>
            <person name="Seufert S."/>
            <person name="Schumacher M."/>
            <person name="Overmann J."/>
            <person name="Neumann-Schaal M."/>
            <person name="Petersen J."/>
        </authorList>
    </citation>
    <scope>NUCLEOTIDE SEQUENCE [LARGE SCALE GENOMIC DNA]</scope>
    <source>
        <strain evidence="1 2">SAG 39.79</strain>
    </source>
</reference>
<comment type="caution">
    <text evidence="1">The sequence shown here is derived from an EMBL/GenBank/DDBJ whole genome shotgun (WGS) entry which is preliminary data.</text>
</comment>
<accession>A0AB37U9B1</accession>
<dbReference type="EMBL" id="RSCK01000164">
    <property type="protein sequence ID" value="RUS98066.1"/>
    <property type="molecule type" value="Genomic_DNA"/>
</dbReference>
<keyword evidence="2" id="KW-1185">Reference proteome</keyword>
<evidence type="ECO:0000313" key="1">
    <source>
        <dbReference type="EMBL" id="RUS98066.1"/>
    </source>
</evidence>
<evidence type="ECO:0000313" key="2">
    <source>
        <dbReference type="Proteomes" id="UP000282574"/>
    </source>
</evidence>